<keyword evidence="1" id="KW-1133">Transmembrane helix</keyword>
<organism evidence="3 4">
    <name type="scientific">Geotalea uraniireducens (strain Rf4)</name>
    <name type="common">Geobacter uraniireducens</name>
    <dbReference type="NCBI Taxonomy" id="351605"/>
    <lineage>
        <taxon>Bacteria</taxon>
        <taxon>Pseudomonadati</taxon>
        <taxon>Thermodesulfobacteriota</taxon>
        <taxon>Desulfuromonadia</taxon>
        <taxon>Geobacterales</taxon>
        <taxon>Geobacteraceae</taxon>
        <taxon>Geotalea</taxon>
    </lineage>
</organism>
<dbReference type="KEGG" id="gur:Gura_0270"/>
<evidence type="ECO:0000256" key="1">
    <source>
        <dbReference type="SAM" id="Phobius"/>
    </source>
</evidence>
<feature type="transmembrane region" description="Helical" evidence="1">
    <location>
        <begin position="275"/>
        <end position="300"/>
    </location>
</feature>
<accession>A5GD65</accession>
<dbReference type="RefSeq" id="WP_011937213.1">
    <property type="nucleotide sequence ID" value="NC_009483.1"/>
</dbReference>
<dbReference type="SUPFAM" id="SSF52833">
    <property type="entry name" value="Thioredoxin-like"/>
    <property type="match status" value="1"/>
</dbReference>
<feature type="transmembrane region" description="Helical" evidence="1">
    <location>
        <begin position="154"/>
        <end position="177"/>
    </location>
</feature>
<evidence type="ECO:0000256" key="2">
    <source>
        <dbReference type="SAM" id="SignalP"/>
    </source>
</evidence>
<dbReference type="AlphaFoldDB" id="A5GD65"/>
<sequence length="417" mass="45928">MIRIFRLAAACIVLFLLQTVPANAVKGDVTLHYFWGEGCSHCARAKPFVADLAKRYPRLQVHDYEVFHNQENLDLLLRMAEERGGKATGVPTFIVGERMFSGFSPETAGELKEWVELSIIREGGSGAASLSGPADILTIPFIGRVDTTSLSLPFFTIVIAALDSFNPCAFFVLLFLLSLLIHAHSRSRIMLIGGIFVFFSGFVYFLFMAAWLNLFMLVGHLPAITIAAGILAIVVAAINIKDFFFFEQGVSLVIPKRAKPRLFEQMREIMRAGRLPAMIGSTIVLSAAANSYELLCTAGFPMVFTRVLTLHQLPTTAYYLYLVFYNLVYVVPLAIIVAIFTVTLGSRKLSEWQGRLLKLVSGSMMLCLGGVLLVRPALLSNALLSFVILAVALLGAWLTVAVSRRLSPERFSDSSRS</sequence>
<dbReference type="InterPro" id="IPR036249">
    <property type="entry name" value="Thioredoxin-like_sf"/>
</dbReference>
<name>A5GD65_GEOUR</name>
<dbReference type="OrthoDB" id="9813820at2"/>
<feature type="chain" id="PRO_5002683427" description="Thioredoxin domain-containing protein" evidence="2">
    <location>
        <begin position="25"/>
        <end position="417"/>
    </location>
</feature>
<proteinExistence type="predicted"/>
<protein>
    <recommendedName>
        <fullName evidence="5">Thioredoxin domain-containing protein</fullName>
    </recommendedName>
</protein>
<keyword evidence="2" id="KW-0732">Signal</keyword>
<keyword evidence="1" id="KW-0472">Membrane</keyword>
<feature type="transmembrane region" description="Helical" evidence="1">
    <location>
        <begin position="356"/>
        <end position="377"/>
    </location>
</feature>
<dbReference type="Proteomes" id="UP000006695">
    <property type="component" value="Chromosome"/>
</dbReference>
<evidence type="ECO:0000313" key="3">
    <source>
        <dbReference type="EMBL" id="ABQ24486.1"/>
    </source>
</evidence>
<feature type="signal peptide" evidence="2">
    <location>
        <begin position="1"/>
        <end position="24"/>
    </location>
</feature>
<feature type="transmembrane region" description="Helical" evidence="1">
    <location>
        <begin position="189"/>
        <end position="211"/>
    </location>
</feature>
<keyword evidence="4" id="KW-1185">Reference proteome</keyword>
<dbReference type="STRING" id="351605.Gura_0270"/>
<keyword evidence="1" id="KW-0812">Transmembrane</keyword>
<reference evidence="3 4" key="1">
    <citation type="submission" date="2007-05" db="EMBL/GenBank/DDBJ databases">
        <title>Complete sequence of Geobacter uraniireducens Rf4.</title>
        <authorList>
            <consortium name="US DOE Joint Genome Institute"/>
            <person name="Copeland A."/>
            <person name="Lucas S."/>
            <person name="Lapidus A."/>
            <person name="Barry K."/>
            <person name="Detter J.C."/>
            <person name="Glavina del Rio T."/>
            <person name="Hammon N."/>
            <person name="Israni S."/>
            <person name="Dalin E."/>
            <person name="Tice H."/>
            <person name="Pitluck S."/>
            <person name="Chertkov O."/>
            <person name="Brettin T."/>
            <person name="Bruce D."/>
            <person name="Han C."/>
            <person name="Schmutz J."/>
            <person name="Larimer F."/>
            <person name="Land M."/>
            <person name="Hauser L."/>
            <person name="Kyrpides N."/>
            <person name="Mikhailova N."/>
            <person name="Shelobolina E."/>
            <person name="Aklujkar M."/>
            <person name="Lovley D."/>
            <person name="Richardson P."/>
        </authorList>
    </citation>
    <scope>NUCLEOTIDE SEQUENCE [LARGE SCALE GENOMIC DNA]</scope>
    <source>
        <strain evidence="3 4">Rf4</strain>
    </source>
</reference>
<dbReference type="Gene3D" id="3.40.30.10">
    <property type="entry name" value="Glutaredoxin"/>
    <property type="match status" value="1"/>
</dbReference>
<dbReference type="EMBL" id="CP000698">
    <property type="protein sequence ID" value="ABQ24486.1"/>
    <property type="molecule type" value="Genomic_DNA"/>
</dbReference>
<evidence type="ECO:0008006" key="5">
    <source>
        <dbReference type="Google" id="ProtNLM"/>
    </source>
</evidence>
<feature type="transmembrane region" description="Helical" evidence="1">
    <location>
        <begin position="217"/>
        <end position="238"/>
    </location>
</feature>
<gene>
    <name evidence="3" type="ordered locus">Gura_0270</name>
</gene>
<dbReference type="HOGENOM" id="CLU_046133_0_0_7"/>
<feature type="transmembrane region" description="Helical" evidence="1">
    <location>
        <begin position="320"/>
        <end position="344"/>
    </location>
</feature>
<feature type="transmembrane region" description="Helical" evidence="1">
    <location>
        <begin position="383"/>
        <end position="402"/>
    </location>
</feature>
<evidence type="ECO:0000313" key="4">
    <source>
        <dbReference type="Proteomes" id="UP000006695"/>
    </source>
</evidence>
<dbReference type="CDD" id="cd02947">
    <property type="entry name" value="TRX_family"/>
    <property type="match status" value="1"/>
</dbReference>